<keyword evidence="2" id="KW-0238">DNA-binding</keyword>
<dbReference type="SUPFAM" id="SSF46894">
    <property type="entry name" value="C-terminal effector domain of the bipartite response regulators"/>
    <property type="match status" value="1"/>
</dbReference>
<dbReference type="InterPro" id="IPR058245">
    <property type="entry name" value="NreC/VraR/RcsB-like_REC"/>
</dbReference>
<dbReference type="Pfam" id="PF00072">
    <property type="entry name" value="Response_reg"/>
    <property type="match status" value="1"/>
</dbReference>
<dbReference type="CDD" id="cd06170">
    <property type="entry name" value="LuxR_C_like"/>
    <property type="match status" value="1"/>
</dbReference>
<keyword evidence="7" id="KW-1185">Reference proteome</keyword>
<feature type="domain" description="Response regulatory" evidence="5">
    <location>
        <begin position="3"/>
        <end position="119"/>
    </location>
</feature>
<reference evidence="6 7" key="1">
    <citation type="submission" date="2022-12" db="EMBL/GenBank/DDBJ databases">
        <title>Chitinophagaceae gen. sp. nov., a new member of the family Chitinophagaceae, isolated from soil in a chemical factory.</title>
        <authorList>
            <person name="Ke Z."/>
        </authorList>
    </citation>
    <scope>NUCLEOTIDE SEQUENCE [LARGE SCALE GENOMIC DNA]</scope>
    <source>
        <strain evidence="6 7">LY-5</strain>
    </source>
</reference>
<evidence type="ECO:0000256" key="2">
    <source>
        <dbReference type="ARBA" id="ARBA00023125"/>
    </source>
</evidence>
<dbReference type="SMART" id="SM00421">
    <property type="entry name" value="HTH_LUXR"/>
    <property type="match status" value="1"/>
</dbReference>
<protein>
    <submittedName>
        <fullName evidence="6">Response regulator transcription factor</fullName>
    </submittedName>
</protein>
<evidence type="ECO:0000313" key="7">
    <source>
        <dbReference type="Proteomes" id="UP001210231"/>
    </source>
</evidence>
<feature type="domain" description="HTH luxR-type" evidence="4">
    <location>
        <begin position="139"/>
        <end position="204"/>
    </location>
</feature>
<sequence>MIKIAIADDQPIILNGIQKILSNQLNMTVVATYKDGNDLLQGLKTINVDVLLLDIQMPGLSGIELSAIISKHYKNIKILALTNVDILSQVKKMMQNGSSGYLLKDASPDIIIKAINEVFKGKKYIQEEIQKQIESSVNTPKIGQLITRREREILKLIADENTNQEIAAKLFLSMRTVENHRTSLLQKLGVKNTAGLVREAINQGLI</sequence>
<accession>A0ABT4UIX1</accession>
<comment type="caution">
    <text evidence="6">The sequence shown here is derived from an EMBL/GenBank/DDBJ whole genome shotgun (WGS) entry which is preliminary data.</text>
</comment>
<dbReference type="PROSITE" id="PS50043">
    <property type="entry name" value="HTH_LUXR_2"/>
    <property type="match status" value="1"/>
</dbReference>
<dbReference type="EMBL" id="JAQGEF010000005">
    <property type="protein sequence ID" value="MDA3614307.1"/>
    <property type="molecule type" value="Genomic_DNA"/>
</dbReference>
<dbReference type="InterPro" id="IPR001789">
    <property type="entry name" value="Sig_transdc_resp-reg_receiver"/>
</dbReference>
<evidence type="ECO:0000313" key="6">
    <source>
        <dbReference type="EMBL" id="MDA3614307.1"/>
    </source>
</evidence>
<evidence type="ECO:0000256" key="3">
    <source>
        <dbReference type="PROSITE-ProRule" id="PRU00169"/>
    </source>
</evidence>
<dbReference type="PROSITE" id="PS50110">
    <property type="entry name" value="RESPONSE_REGULATORY"/>
    <property type="match status" value="1"/>
</dbReference>
<evidence type="ECO:0000256" key="1">
    <source>
        <dbReference type="ARBA" id="ARBA00022553"/>
    </source>
</evidence>
<dbReference type="SUPFAM" id="SSF52172">
    <property type="entry name" value="CheY-like"/>
    <property type="match status" value="1"/>
</dbReference>
<evidence type="ECO:0000259" key="5">
    <source>
        <dbReference type="PROSITE" id="PS50110"/>
    </source>
</evidence>
<dbReference type="CDD" id="cd17535">
    <property type="entry name" value="REC_NarL-like"/>
    <property type="match status" value="1"/>
</dbReference>
<organism evidence="6 7">
    <name type="scientific">Polluticaenibacter yanchengensis</name>
    <dbReference type="NCBI Taxonomy" id="3014562"/>
    <lineage>
        <taxon>Bacteria</taxon>
        <taxon>Pseudomonadati</taxon>
        <taxon>Bacteroidota</taxon>
        <taxon>Chitinophagia</taxon>
        <taxon>Chitinophagales</taxon>
        <taxon>Chitinophagaceae</taxon>
        <taxon>Polluticaenibacter</taxon>
    </lineage>
</organism>
<proteinExistence type="predicted"/>
<dbReference type="InterPro" id="IPR011006">
    <property type="entry name" value="CheY-like_superfamily"/>
</dbReference>
<dbReference type="InterPro" id="IPR039420">
    <property type="entry name" value="WalR-like"/>
</dbReference>
<name>A0ABT4UIX1_9BACT</name>
<dbReference type="PANTHER" id="PTHR43214">
    <property type="entry name" value="TWO-COMPONENT RESPONSE REGULATOR"/>
    <property type="match status" value="1"/>
</dbReference>
<dbReference type="RefSeq" id="WP_407030635.1">
    <property type="nucleotide sequence ID" value="NZ_JAQGEF010000005.1"/>
</dbReference>
<dbReference type="Proteomes" id="UP001210231">
    <property type="component" value="Unassembled WGS sequence"/>
</dbReference>
<dbReference type="Pfam" id="PF00196">
    <property type="entry name" value="GerE"/>
    <property type="match status" value="1"/>
</dbReference>
<dbReference type="Gene3D" id="3.40.50.2300">
    <property type="match status" value="1"/>
</dbReference>
<feature type="modified residue" description="4-aspartylphosphate" evidence="3">
    <location>
        <position position="54"/>
    </location>
</feature>
<dbReference type="PRINTS" id="PR00038">
    <property type="entry name" value="HTHLUXR"/>
</dbReference>
<evidence type="ECO:0000259" key="4">
    <source>
        <dbReference type="PROSITE" id="PS50043"/>
    </source>
</evidence>
<keyword evidence="1 3" id="KW-0597">Phosphoprotein</keyword>
<gene>
    <name evidence="6" type="ORF">O3P16_05775</name>
</gene>
<dbReference type="SMART" id="SM00448">
    <property type="entry name" value="REC"/>
    <property type="match status" value="1"/>
</dbReference>
<dbReference type="InterPro" id="IPR016032">
    <property type="entry name" value="Sig_transdc_resp-reg_C-effctor"/>
</dbReference>
<dbReference type="InterPro" id="IPR000792">
    <property type="entry name" value="Tscrpt_reg_LuxR_C"/>
</dbReference>
<dbReference type="PANTHER" id="PTHR43214:SF43">
    <property type="entry name" value="TWO-COMPONENT RESPONSE REGULATOR"/>
    <property type="match status" value="1"/>
</dbReference>